<evidence type="ECO:0000256" key="1">
    <source>
        <dbReference type="ARBA" id="ARBA00010928"/>
    </source>
</evidence>
<dbReference type="Gene3D" id="3.40.50.720">
    <property type="entry name" value="NAD(P)-binding Rossmann-like Domain"/>
    <property type="match status" value="1"/>
</dbReference>
<evidence type="ECO:0000256" key="3">
    <source>
        <dbReference type="SAM" id="SignalP"/>
    </source>
</evidence>
<gene>
    <name evidence="6" type="ORF">ACK2TP_14605</name>
</gene>
<reference evidence="6 7" key="1">
    <citation type="submission" date="2024-12" db="EMBL/GenBank/DDBJ databases">
        <authorList>
            <person name="Lee Y."/>
        </authorList>
    </citation>
    <scope>NUCLEOTIDE SEQUENCE [LARGE SCALE GENOMIC DNA]</scope>
    <source>
        <strain evidence="6 7">03SUJ4</strain>
    </source>
</reference>
<dbReference type="InterPro" id="IPR055170">
    <property type="entry name" value="GFO_IDH_MocA-like_dom"/>
</dbReference>
<keyword evidence="7" id="KW-1185">Reference proteome</keyword>
<organism evidence="6 7">
    <name type="scientific">Terriglobus aquaticus</name>
    <dbReference type="NCBI Taxonomy" id="940139"/>
    <lineage>
        <taxon>Bacteria</taxon>
        <taxon>Pseudomonadati</taxon>
        <taxon>Acidobacteriota</taxon>
        <taxon>Terriglobia</taxon>
        <taxon>Terriglobales</taxon>
        <taxon>Acidobacteriaceae</taxon>
        <taxon>Terriglobus</taxon>
    </lineage>
</organism>
<evidence type="ECO:0000259" key="4">
    <source>
        <dbReference type="Pfam" id="PF01408"/>
    </source>
</evidence>
<dbReference type="RefSeq" id="WP_263414824.1">
    <property type="nucleotide sequence ID" value="NZ_BAABBH010000001.1"/>
</dbReference>
<comment type="caution">
    <text evidence="6">The sequence shown here is derived from an EMBL/GenBank/DDBJ whole genome shotgun (WGS) entry which is preliminary data.</text>
</comment>
<evidence type="ECO:0000256" key="2">
    <source>
        <dbReference type="ARBA" id="ARBA00023002"/>
    </source>
</evidence>
<dbReference type="InterPro" id="IPR000683">
    <property type="entry name" value="Gfo/Idh/MocA-like_OxRdtase_N"/>
</dbReference>
<keyword evidence="3" id="KW-0732">Signal</keyword>
<dbReference type="SUPFAM" id="SSF55347">
    <property type="entry name" value="Glyceraldehyde-3-phosphate dehydrogenase-like, C-terminal domain"/>
    <property type="match status" value="1"/>
</dbReference>
<dbReference type="PANTHER" id="PTHR22604">
    <property type="entry name" value="OXIDOREDUCTASES"/>
    <property type="match status" value="1"/>
</dbReference>
<dbReference type="Pfam" id="PF22725">
    <property type="entry name" value="GFO_IDH_MocA_C3"/>
    <property type="match status" value="1"/>
</dbReference>
<feature type="domain" description="Gfo/Idh/MocA-like oxidoreductase N-terminal" evidence="4">
    <location>
        <begin position="41"/>
        <end position="166"/>
    </location>
</feature>
<comment type="similarity">
    <text evidence="1">Belongs to the Gfo/Idh/MocA family.</text>
</comment>
<dbReference type="InterPro" id="IPR008354">
    <property type="entry name" value="Glc-Fru_OxRdtase_bac"/>
</dbReference>
<feature type="domain" description="GFO/IDH/MocA-like oxidoreductase" evidence="5">
    <location>
        <begin position="176"/>
        <end position="296"/>
    </location>
</feature>
<dbReference type="EMBL" id="JBJYXY010000001">
    <property type="protein sequence ID" value="MFN2976999.1"/>
    <property type="molecule type" value="Genomic_DNA"/>
</dbReference>
<feature type="signal peptide" evidence="3">
    <location>
        <begin position="1"/>
        <end position="25"/>
    </location>
</feature>
<feature type="chain" id="PRO_5047071547" evidence="3">
    <location>
        <begin position="26"/>
        <end position="372"/>
    </location>
</feature>
<evidence type="ECO:0000259" key="5">
    <source>
        <dbReference type="Pfam" id="PF22725"/>
    </source>
</evidence>
<proteinExistence type="inferred from homology"/>
<protein>
    <submittedName>
        <fullName evidence="6">Gfo/Idh/MocA family protein</fullName>
    </submittedName>
</protein>
<dbReference type="InterPro" id="IPR036291">
    <property type="entry name" value="NAD(P)-bd_dom_sf"/>
</dbReference>
<name>A0ABW9KMH7_9BACT</name>
<accession>A0ABW9KMH7</accession>
<dbReference type="Pfam" id="PF01408">
    <property type="entry name" value="GFO_IDH_MocA"/>
    <property type="match status" value="1"/>
</dbReference>
<sequence>MNRRDFSRLSALALTGLSLPSFSAASDLGLQGGSGAGEPVGYALVGLGTISDIFGRGCLQLAGKNIKVTALVTGHGDTKGKEWAARYGVPESSIYSYENFDRIRENKAVQAVYIGLPNSMHCEYTVRAAKAGKHVLCEKPMAISSAECRQMIDACKQAKVKLMIAYRCHYDPTHLETERIIQSGAIGQIQAFEGGFGFNAHPNQWRLDPKFAGGGPIMDVGIYPLNAMRYFVREDPTDFTAVVSTRDKTSHRFDGMEQTMEFTMKFPSGVLASIGTSYGENMPGFVRIHGDKGTIELGPAFDYTGIHLRSLEPRIHADATSPDDQTFHFQLEATHFADCIRTGATPKTPGEEGLKDMLAIEAIYRAAGHPIA</sequence>
<evidence type="ECO:0000313" key="6">
    <source>
        <dbReference type="EMBL" id="MFN2976999.1"/>
    </source>
</evidence>
<dbReference type="PANTHER" id="PTHR22604:SF105">
    <property type="entry name" value="TRANS-1,2-DIHYDROBENZENE-1,2-DIOL DEHYDROGENASE"/>
    <property type="match status" value="1"/>
</dbReference>
<dbReference type="PRINTS" id="PR01775">
    <property type="entry name" value="GLFROXRDTASE"/>
</dbReference>
<dbReference type="Proteomes" id="UP001634747">
    <property type="component" value="Unassembled WGS sequence"/>
</dbReference>
<evidence type="ECO:0000313" key="7">
    <source>
        <dbReference type="Proteomes" id="UP001634747"/>
    </source>
</evidence>
<keyword evidence="2" id="KW-0560">Oxidoreductase</keyword>
<dbReference type="InterPro" id="IPR050984">
    <property type="entry name" value="Gfo/Idh/MocA_domain"/>
</dbReference>
<dbReference type="Gene3D" id="3.30.360.10">
    <property type="entry name" value="Dihydrodipicolinate Reductase, domain 2"/>
    <property type="match status" value="1"/>
</dbReference>
<dbReference type="SUPFAM" id="SSF51735">
    <property type="entry name" value="NAD(P)-binding Rossmann-fold domains"/>
    <property type="match status" value="1"/>
</dbReference>